<dbReference type="InterPro" id="IPR052339">
    <property type="entry name" value="Fe-S_Maturation_MIP18"/>
</dbReference>
<feature type="domain" description="MIP18 family-like" evidence="1">
    <location>
        <begin position="7"/>
        <end position="62"/>
    </location>
</feature>
<sequence>MDNVEHLRSMLKEVYDPELGVNIVDLGLVYELREEPDLIYVKMTLTTPGCPLHDTIVGAVKWMLQERTGKPRIDVDMVWEPRWTPGLMSEEAKDMLGYF</sequence>
<protein>
    <submittedName>
        <fullName evidence="2">Metal-sulfur cluster assembly factor</fullName>
    </submittedName>
</protein>
<evidence type="ECO:0000313" key="3">
    <source>
        <dbReference type="Proteomes" id="UP001153387"/>
    </source>
</evidence>
<gene>
    <name evidence="2" type="ORF">OMP38_18710</name>
</gene>
<dbReference type="Gene3D" id="3.30.300.130">
    <property type="entry name" value="Fe-S cluster assembly (FSCA)"/>
    <property type="match status" value="1"/>
</dbReference>
<evidence type="ECO:0000313" key="2">
    <source>
        <dbReference type="EMBL" id="MDG0792679.1"/>
    </source>
</evidence>
<dbReference type="EMBL" id="JAPDHZ010000003">
    <property type="protein sequence ID" value="MDG0792679.1"/>
    <property type="molecule type" value="Genomic_DNA"/>
</dbReference>
<dbReference type="InterPro" id="IPR034904">
    <property type="entry name" value="FSCA_dom_sf"/>
</dbReference>
<dbReference type="Proteomes" id="UP001153387">
    <property type="component" value="Unassembled WGS sequence"/>
</dbReference>
<name>A0A9X4QN17_9BACL</name>
<dbReference type="PANTHER" id="PTHR42831">
    <property type="entry name" value="FE-S PROTEIN MATURATION AUXILIARY FACTOR YITW"/>
    <property type="match status" value="1"/>
</dbReference>
<proteinExistence type="predicted"/>
<dbReference type="AlphaFoldDB" id="A0A9X4QN17"/>
<accession>A0A9X4QN17</accession>
<comment type="caution">
    <text evidence="2">The sequence shown here is derived from an EMBL/GenBank/DDBJ whole genome shotgun (WGS) entry which is preliminary data.</text>
</comment>
<organism evidence="2 3">
    <name type="scientific">Cohnella ginsengisoli</name>
    <dbReference type="NCBI Taxonomy" id="425004"/>
    <lineage>
        <taxon>Bacteria</taxon>
        <taxon>Bacillati</taxon>
        <taxon>Bacillota</taxon>
        <taxon>Bacilli</taxon>
        <taxon>Bacillales</taxon>
        <taxon>Paenibacillaceae</taxon>
        <taxon>Cohnella</taxon>
    </lineage>
</organism>
<dbReference type="SUPFAM" id="SSF117916">
    <property type="entry name" value="Fe-S cluster assembly (FSCA) domain-like"/>
    <property type="match status" value="1"/>
</dbReference>
<keyword evidence="3" id="KW-1185">Reference proteome</keyword>
<dbReference type="Pfam" id="PF01883">
    <property type="entry name" value="FeS_assembly_P"/>
    <property type="match status" value="1"/>
</dbReference>
<dbReference type="PANTHER" id="PTHR42831:SF1">
    <property type="entry name" value="FE-S PROTEIN MATURATION AUXILIARY FACTOR YITW"/>
    <property type="match status" value="1"/>
</dbReference>
<dbReference type="RefSeq" id="WP_277566454.1">
    <property type="nucleotide sequence ID" value="NZ_JAPDHZ010000003.1"/>
</dbReference>
<dbReference type="InterPro" id="IPR002744">
    <property type="entry name" value="MIP18-like"/>
</dbReference>
<reference evidence="2 3" key="1">
    <citation type="submission" date="2022-10" db="EMBL/GenBank/DDBJ databases">
        <title>Comparative genomic analysis of Cohnella hashimotonis sp. nov., isolated from the International Space Station.</title>
        <authorList>
            <person name="Simpson A."/>
            <person name="Venkateswaran K."/>
        </authorList>
    </citation>
    <scope>NUCLEOTIDE SEQUENCE [LARGE SCALE GENOMIC DNA]</scope>
    <source>
        <strain evidence="2 3">DSM 18997</strain>
    </source>
</reference>
<evidence type="ECO:0000259" key="1">
    <source>
        <dbReference type="Pfam" id="PF01883"/>
    </source>
</evidence>